<evidence type="ECO:0000256" key="2">
    <source>
        <dbReference type="ARBA" id="ARBA00022690"/>
    </source>
</evidence>
<dbReference type="PANTHER" id="PTHR46186">
    <property type="entry name" value="CYSTATIN"/>
    <property type="match status" value="1"/>
</dbReference>
<feature type="signal peptide" evidence="4">
    <location>
        <begin position="1"/>
        <end position="19"/>
    </location>
</feature>
<dbReference type="GO" id="GO:0005615">
    <property type="term" value="C:extracellular space"/>
    <property type="evidence" value="ECO:0007669"/>
    <property type="project" value="TreeGrafter"/>
</dbReference>
<keyword evidence="2" id="KW-0646">Protease inhibitor</keyword>
<comment type="similarity">
    <text evidence="1">Belongs to the cystatin family.</text>
</comment>
<evidence type="ECO:0000313" key="6">
    <source>
        <dbReference type="EMBL" id="KHJ90690.1"/>
    </source>
</evidence>
<dbReference type="Gene3D" id="3.10.450.10">
    <property type="match status" value="1"/>
</dbReference>
<reference evidence="6 7" key="1">
    <citation type="submission" date="2014-03" db="EMBL/GenBank/DDBJ databases">
        <title>Draft genome of the hookworm Oesophagostomum dentatum.</title>
        <authorList>
            <person name="Mitreva M."/>
        </authorList>
    </citation>
    <scope>NUCLEOTIDE SEQUENCE [LARGE SCALE GENOMIC DNA]</scope>
    <source>
        <strain evidence="6 7">OD-Hann</strain>
    </source>
</reference>
<dbReference type="SMART" id="SM00043">
    <property type="entry name" value="CY"/>
    <property type="match status" value="1"/>
</dbReference>
<dbReference type="AlphaFoldDB" id="A0A0B1T5P9"/>
<dbReference type="GO" id="GO:0005737">
    <property type="term" value="C:cytoplasm"/>
    <property type="evidence" value="ECO:0007669"/>
    <property type="project" value="TreeGrafter"/>
</dbReference>
<dbReference type="Proteomes" id="UP000053660">
    <property type="component" value="Unassembled WGS sequence"/>
</dbReference>
<organism evidence="6 7">
    <name type="scientific">Oesophagostomum dentatum</name>
    <name type="common">Nodular worm</name>
    <dbReference type="NCBI Taxonomy" id="61180"/>
    <lineage>
        <taxon>Eukaryota</taxon>
        <taxon>Metazoa</taxon>
        <taxon>Ecdysozoa</taxon>
        <taxon>Nematoda</taxon>
        <taxon>Chromadorea</taxon>
        <taxon>Rhabditida</taxon>
        <taxon>Rhabditina</taxon>
        <taxon>Rhabditomorpha</taxon>
        <taxon>Strongyloidea</taxon>
        <taxon>Strongylidae</taxon>
        <taxon>Oesophagostomum</taxon>
    </lineage>
</organism>
<dbReference type="CDD" id="cd00042">
    <property type="entry name" value="CY"/>
    <property type="match status" value="1"/>
</dbReference>
<dbReference type="InterPro" id="IPR046350">
    <property type="entry name" value="Cystatin_sf"/>
</dbReference>
<proteinExistence type="inferred from homology"/>
<dbReference type="EMBL" id="KN552763">
    <property type="protein sequence ID" value="KHJ90690.1"/>
    <property type="molecule type" value="Genomic_DNA"/>
</dbReference>
<keyword evidence="7" id="KW-1185">Reference proteome</keyword>
<dbReference type="GO" id="GO:0031982">
    <property type="term" value="C:vesicle"/>
    <property type="evidence" value="ECO:0007669"/>
    <property type="project" value="TreeGrafter"/>
</dbReference>
<dbReference type="GO" id="GO:0004869">
    <property type="term" value="F:cysteine-type endopeptidase inhibitor activity"/>
    <property type="evidence" value="ECO:0007669"/>
    <property type="project" value="UniProtKB-KW"/>
</dbReference>
<dbReference type="SUPFAM" id="SSF54403">
    <property type="entry name" value="Cystatin/monellin"/>
    <property type="match status" value="1"/>
</dbReference>
<dbReference type="OrthoDB" id="110606at2759"/>
<keyword evidence="3" id="KW-0789">Thiol protease inhibitor</keyword>
<sequence>MSYLIAALALLCSVAVVSGGEMLAGGNTPQDPSDPEYMQHAWKAVQKINEDPAANSGPYVMIPIKVLKAESQVVSGVIHKLEVLYGESTAKKGEVDLSTLSSANAQQRDGGNQAIFKVSHYARPWQNYEEVSAEKLRDLAPGELTY</sequence>
<name>A0A0B1T5P9_OESDE</name>
<evidence type="ECO:0000256" key="1">
    <source>
        <dbReference type="ARBA" id="ARBA00009403"/>
    </source>
</evidence>
<evidence type="ECO:0000256" key="4">
    <source>
        <dbReference type="SAM" id="SignalP"/>
    </source>
</evidence>
<dbReference type="InterPro" id="IPR000010">
    <property type="entry name" value="Cystatin_dom"/>
</dbReference>
<feature type="chain" id="PRO_5018544526" description="Cystatin domain-containing protein" evidence="4">
    <location>
        <begin position="20"/>
        <end position="146"/>
    </location>
</feature>
<protein>
    <recommendedName>
        <fullName evidence="5">Cystatin domain-containing protein</fullName>
    </recommendedName>
</protein>
<keyword evidence="4" id="KW-0732">Signal</keyword>
<accession>A0A0B1T5P9</accession>
<evidence type="ECO:0000313" key="7">
    <source>
        <dbReference type="Proteomes" id="UP000053660"/>
    </source>
</evidence>
<evidence type="ECO:0000256" key="3">
    <source>
        <dbReference type="ARBA" id="ARBA00022704"/>
    </source>
</evidence>
<evidence type="ECO:0000259" key="5">
    <source>
        <dbReference type="SMART" id="SM00043"/>
    </source>
</evidence>
<dbReference type="PANTHER" id="PTHR46186:SF2">
    <property type="entry name" value="CYSTATIN"/>
    <property type="match status" value="1"/>
</dbReference>
<gene>
    <name evidence="6" type="ORF">OESDEN_09459</name>
</gene>
<feature type="domain" description="Cystatin" evidence="5">
    <location>
        <begin position="22"/>
        <end position="139"/>
    </location>
</feature>